<dbReference type="EMBL" id="DXCH01000252">
    <property type="protein sequence ID" value="HIZ08084.1"/>
    <property type="molecule type" value="Genomic_DNA"/>
</dbReference>
<evidence type="ECO:0000256" key="3">
    <source>
        <dbReference type="ARBA" id="ARBA00013529"/>
    </source>
</evidence>
<organism evidence="9 10">
    <name type="scientific">Candidatus Eubacterium avistercoris</name>
    <dbReference type="NCBI Taxonomy" id="2838567"/>
    <lineage>
        <taxon>Bacteria</taxon>
        <taxon>Bacillati</taxon>
        <taxon>Bacillota</taxon>
        <taxon>Clostridia</taxon>
        <taxon>Eubacteriales</taxon>
        <taxon>Eubacteriaceae</taxon>
        <taxon>Eubacterium</taxon>
    </lineage>
</organism>
<dbReference type="Pfam" id="PF13187">
    <property type="entry name" value="Fer4_9"/>
    <property type="match status" value="1"/>
</dbReference>
<dbReference type="SUPFAM" id="SSF52218">
    <property type="entry name" value="Flavoproteins"/>
    <property type="match status" value="1"/>
</dbReference>
<evidence type="ECO:0000256" key="5">
    <source>
        <dbReference type="ARBA" id="ARBA00022723"/>
    </source>
</evidence>
<dbReference type="InterPro" id="IPR017900">
    <property type="entry name" value="4Fe4S_Fe_S_CS"/>
</dbReference>
<evidence type="ECO:0000313" key="9">
    <source>
        <dbReference type="EMBL" id="HIZ08084.1"/>
    </source>
</evidence>
<proteinExistence type="predicted"/>
<protein>
    <recommendedName>
        <fullName evidence="3">Ferredoxin</fullName>
    </recommendedName>
</protein>
<feature type="domain" description="4Fe-4S ferredoxin-type" evidence="8">
    <location>
        <begin position="180"/>
        <end position="209"/>
    </location>
</feature>
<name>A0A9D2D3Z1_9FIRM</name>
<dbReference type="AlphaFoldDB" id="A0A9D2D3Z1"/>
<comment type="caution">
    <text evidence="9">The sequence shown here is derived from an EMBL/GenBank/DDBJ whole genome shotgun (WGS) entry which is preliminary data.</text>
</comment>
<reference evidence="9" key="1">
    <citation type="journal article" date="2021" name="PeerJ">
        <title>Extensive microbial diversity within the chicken gut microbiome revealed by metagenomics and culture.</title>
        <authorList>
            <person name="Gilroy R."/>
            <person name="Ravi A."/>
            <person name="Getino M."/>
            <person name="Pursley I."/>
            <person name="Horton D.L."/>
            <person name="Alikhan N.F."/>
            <person name="Baker D."/>
            <person name="Gharbi K."/>
            <person name="Hall N."/>
            <person name="Watson M."/>
            <person name="Adriaenssens E.M."/>
            <person name="Foster-Nyarko E."/>
            <person name="Jarju S."/>
            <person name="Secka A."/>
            <person name="Antonio M."/>
            <person name="Oren A."/>
            <person name="Chaudhuri R.R."/>
            <person name="La Ragione R."/>
            <person name="Hildebrand F."/>
            <person name="Pallen M.J."/>
        </authorList>
    </citation>
    <scope>NUCLEOTIDE SEQUENCE</scope>
    <source>
        <strain evidence="9">CHK192-9172</strain>
    </source>
</reference>
<keyword evidence="4" id="KW-0004">4Fe-4S</keyword>
<dbReference type="Proteomes" id="UP000824024">
    <property type="component" value="Unassembled WGS sequence"/>
</dbReference>
<dbReference type="NCBIfam" id="NF038196">
    <property type="entry name" value="ferrodoxin_EFR1"/>
    <property type="match status" value="1"/>
</dbReference>
<dbReference type="SUPFAM" id="SSF54862">
    <property type="entry name" value="4Fe-4S ferredoxins"/>
    <property type="match status" value="1"/>
</dbReference>
<gene>
    <name evidence="9" type="ORF">IAA08_09135</name>
</gene>
<keyword evidence="5" id="KW-0479">Metal-binding</keyword>
<keyword evidence="7" id="KW-0411">Iron-sulfur</keyword>
<evidence type="ECO:0000313" key="10">
    <source>
        <dbReference type="Proteomes" id="UP000824024"/>
    </source>
</evidence>
<evidence type="ECO:0000256" key="6">
    <source>
        <dbReference type="ARBA" id="ARBA00023004"/>
    </source>
</evidence>
<evidence type="ECO:0000259" key="8">
    <source>
        <dbReference type="PROSITE" id="PS51379"/>
    </source>
</evidence>
<evidence type="ECO:0000256" key="1">
    <source>
        <dbReference type="ARBA" id="ARBA00001966"/>
    </source>
</evidence>
<comment type="cofactor">
    <cofactor evidence="1">
        <name>[4Fe-4S] cluster</name>
        <dbReference type="ChEBI" id="CHEBI:49883"/>
    </cofactor>
</comment>
<feature type="domain" description="4Fe-4S ferredoxin-type" evidence="8">
    <location>
        <begin position="210"/>
        <end position="237"/>
    </location>
</feature>
<dbReference type="PROSITE" id="PS00198">
    <property type="entry name" value="4FE4S_FER_1"/>
    <property type="match status" value="2"/>
</dbReference>
<dbReference type="InterPro" id="IPR047964">
    <property type="entry name" value="EFR1-like"/>
</dbReference>
<dbReference type="GO" id="GO:0051539">
    <property type="term" value="F:4 iron, 4 sulfur cluster binding"/>
    <property type="evidence" value="ECO:0007669"/>
    <property type="project" value="UniProtKB-KW"/>
</dbReference>
<dbReference type="PROSITE" id="PS51379">
    <property type="entry name" value="4FE4S_FER_2"/>
    <property type="match status" value="2"/>
</dbReference>
<dbReference type="PANTHER" id="PTHR24960:SF79">
    <property type="entry name" value="PHOTOSYSTEM I IRON-SULFUR CENTER"/>
    <property type="match status" value="1"/>
</dbReference>
<dbReference type="PANTHER" id="PTHR24960">
    <property type="entry name" value="PHOTOSYSTEM I IRON-SULFUR CENTER-RELATED"/>
    <property type="match status" value="1"/>
</dbReference>
<dbReference type="InterPro" id="IPR050157">
    <property type="entry name" value="PSI_iron-sulfur_center"/>
</dbReference>
<reference evidence="9" key="2">
    <citation type="submission" date="2021-04" db="EMBL/GenBank/DDBJ databases">
        <authorList>
            <person name="Gilroy R."/>
        </authorList>
    </citation>
    <scope>NUCLEOTIDE SEQUENCE</scope>
    <source>
        <strain evidence="9">CHK192-9172</strain>
    </source>
</reference>
<dbReference type="Gene3D" id="3.30.70.20">
    <property type="match status" value="1"/>
</dbReference>
<accession>A0A9D2D3Z1</accession>
<sequence>MILFFSATGNSRFAAGLLADILKDTLVSLNEVFKNGQKWEFYSEAPFVLVAPVYAWRLPAVIEELLKKAVFEGSREMYIVATVGEHGGLAGKYAGKIVKDRGMIWKGYREIRMPDNYLPGFPMMSEKEAAAAIRKAVPLLRETGKAISGGEILPENRHRKNDRLLSGFVNWSFRRFMANSRSFTVSEACVGCGKCEEVCPMNNIMLQEGKVSFGRQCMFCLGCVHRCPVHAIDYKGKGAKNGYYTCPPDSKIL</sequence>
<keyword evidence="6" id="KW-0408">Iron</keyword>
<dbReference type="InterPro" id="IPR029039">
    <property type="entry name" value="Flavoprotein-like_sf"/>
</dbReference>
<dbReference type="GO" id="GO:0046872">
    <property type="term" value="F:metal ion binding"/>
    <property type="evidence" value="ECO:0007669"/>
    <property type="project" value="UniProtKB-KW"/>
</dbReference>
<evidence type="ECO:0000256" key="2">
    <source>
        <dbReference type="ARBA" id="ARBA00003532"/>
    </source>
</evidence>
<evidence type="ECO:0000256" key="4">
    <source>
        <dbReference type="ARBA" id="ARBA00022485"/>
    </source>
</evidence>
<dbReference type="InterPro" id="IPR017896">
    <property type="entry name" value="4Fe4S_Fe-S-bd"/>
</dbReference>
<evidence type="ECO:0000256" key="7">
    <source>
        <dbReference type="ARBA" id="ARBA00023014"/>
    </source>
</evidence>
<comment type="function">
    <text evidence="2">Ferredoxins are iron-sulfur proteins that transfer electrons in a wide variety of metabolic reactions.</text>
</comment>